<feature type="region of interest" description="Disordered" evidence="10">
    <location>
        <begin position="722"/>
        <end position="769"/>
    </location>
</feature>
<feature type="region of interest" description="Disordered" evidence="10">
    <location>
        <begin position="229"/>
        <end position="260"/>
    </location>
</feature>
<dbReference type="PRINTS" id="PR00320">
    <property type="entry name" value="GPROTEINBRPT"/>
</dbReference>
<dbReference type="SMART" id="SM00256">
    <property type="entry name" value="FBOX"/>
    <property type="match status" value="1"/>
</dbReference>
<evidence type="ECO:0000259" key="11">
    <source>
        <dbReference type="PROSITE" id="PS50181"/>
    </source>
</evidence>
<evidence type="ECO:0000256" key="9">
    <source>
        <dbReference type="PROSITE-ProRule" id="PRU00221"/>
    </source>
</evidence>
<evidence type="ECO:0000313" key="12">
    <source>
        <dbReference type="EMBL" id="KAL2798425.1"/>
    </source>
</evidence>
<comment type="subunit">
    <text evidence="3">Component of the SCF(sconB) E3 ubiquitin ligase complex.</text>
</comment>
<feature type="region of interest" description="Disordered" evidence="10">
    <location>
        <begin position="30"/>
        <end position="54"/>
    </location>
</feature>
<dbReference type="PANTHER" id="PTHR14604:SF4">
    <property type="entry name" value="F-BOX DOMAIN-CONTAINING PROTEIN"/>
    <property type="match status" value="1"/>
</dbReference>
<feature type="region of interest" description="Disordered" evidence="10">
    <location>
        <begin position="171"/>
        <end position="198"/>
    </location>
</feature>
<evidence type="ECO:0000256" key="7">
    <source>
        <dbReference type="ARBA" id="ARBA00030034"/>
    </source>
</evidence>
<evidence type="ECO:0000256" key="4">
    <source>
        <dbReference type="ARBA" id="ARBA00015819"/>
    </source>
</evidence>
<protein>
    <recommendedName>
        <fullName evidence="4">Probable E3 ubiquitin ligase complex SCF subunit sconB</fullName>
    </recommendedName>
    <alternativeName>
        <fullName evidence="8">Sulfur controller B</fullName>
    </alternativeName>
    <alternativeName>
        <fullName evidence="7">Sulfur metabolite repression control protein B</fullName>
    </alternativeName>
</protein>
<proteinExistence type="inferred from homology"/>
<dbReference type="PROSITE" id="PS50294">
    <property type="entry name" value="WD_REPEATS_REGION"/>
    <property type="match status" value="4"/>
</dbReference>
<evidence type="ECO:0000256" key="3">
    <source>
        <dbReference type="ARBA" id="ARBA00011725"/>
    </source>
</evidence>
<dbReference type="SMART" id="SM00320">
    <property type="entry name" value="WD40"/>
    <property type="match status" value="7"/>
</dbReference>
<feature type="repeat" description="WD" evidence="9">
    <location>
        <begin position="401"/>
        <end position="431"/>
    </location>
</feature>
<comment type="function">
    <text evidence="1">Component of the SCF(sconB) E3 ubiquitin ligase complex involved in the regulation of sulfur metabolite repression, probably by mediating the inactivation or degradation of the metR transcription factor.</text>
</comment>
<dbReference type="Gene3D" id="2.130.10.10">
    <property type="entry name" value="YVTN repeat-like/Quinoprotein amine dehydrogenase"/>
    <property type="match status" value="2"/>
</dbReference>
<organism evidence="12 13">
    <name type="scientific">Aspergillus keveii</name>
    <dbReference type="NCBI Taxonomy" id="714993"/>
    <lineage>
        <taxon>Eukaryota</taxon>
        <taxon>Fungi</taxon>
        <taxon>Dikarya</taxon>
        <taxon>Ascomycota</taxon>
        <taxon>Pezizomycotina</taxon>
        <taxon>Eurotiomycetes</taxon>
        <taxon>Eurotiomycetidae</taxon>
        <taxon>Eurotiales</taxon>
        <taxon>Aspergillaceae</taxon>
        <taxon>Aspergillus</taxon>
        <taxon>Aspergillus subgen. Nidulantes</taxon>
    </lineage>
</organism>
<feature type="compositionally biased region" description="Polar residues" evidence="10">
    <location>
        <begin position="236"/>
        <end position="247"/>
    </location>
</feature>
<gene>
    <name evidence="12" type="ORF">BJX66DRAFT_295583</name>
</gene>
<dbReference type="InterPro" id="IPR036047">
    <property type="entry name" value="F-box-like_dom_sf"/>
</dbReference>
<dbReference type="Pfam" id="PF00400">
    <property type="entry name" value="WD40"/>
    <property type="match status" value="5"/>
</dbReference>
<dbReference type="InterPro" id="IPR019775">
    <property type="entry name" value="WD40_repeat_CS"/>
</dbReference>
<dbReference type="InterPro" id="IPR036322">
    <property type="entry name" value="WD40_repeat_dom_sf"/>
</dbReference>
<dbReference type="SUPFAM" id="SSF81383">
    <property type="entry name" value="F-box domain"/>
    <property type="match status" value="1"/>
</dbReference>
<dbReference type="PROSITE" id="PS00678">
    <property type="entry name" value="WD_REPEATS_1"/>
    <property type="match status" value="2"/>
</dbReference>
<evidence type="ECO:0000256" key="2">
    <source>
        <dbReference type="ARBA" id="ARBA00007968"/>
    </source>
</evidence>
<accession>A0ABR4GH91</accession>
<keyword evidence="6" id="KW-0677">Repeat</keyword>
<dbReference type="PROSITE" id="PS50181">
    <property type="entry name" value="FBOX"/>
    <property type="match status" value="1"/>
</dbReference>
<dbReference type="Proteomes" id="UP001610563">
    <property type="component" value="Unassembled WGS sequence"/>
</dbReference>
<evidence type="ECO:0000256" key="10">
    <source>
        <dbReference type="SAM" id="MobiDB-lite"/>
    </source>
</evidence>
<dbReference type="EMBL" id="JBFTWV010000013">
    <property type="protein sequence ID" value="KAL2798425.1"/>
    <property type="molecule type" value="Genomic_DNA"/>
</dbReference>
<dbReference type="SUPFAM" id="SSF50978">
    <property type="entry name" value="WD40 repeat-like"/>
    <property type="match status" value="1"/>
</dbReference>
<dbReference type="InterPro" id="IPR050995">
    <property type="entry name" value="WD-F-box_domain-protein"/>
</dbReference>
<sequence length="837" mass="92529">MARDKDGLEISIPLRLYRSGLTTPSLSTAPFKVDEGYSDDTRSQADKELSRTPSDDVMSIPDWVLAHNEVERAEIAYNLLLTLRTSTVASVVERLTPLLHMDPVLKLPPEITSEIFSYLEPQTLLTASLASRAWRSRVFDSRLWKDLYIGEGWRVDIDAIRAFEQEQSALPQSRKSRSRYADTDLGEPKLKKRVPSGWLDSRSLGSDDNSVSAAEVQQLLAAQKVEIDGDHPLPELQNTSSSNPQETESGDGPENRPSKAIQRTLSVKSPLLIRMPNGSVKVDWPYLYRQRRRLEDNWVKGRYTNFQLPHPAHMDEAHGECVYAIQFIGKWLVSGSRDKTVRVWDLETKRLWHRPLLGHKKSVLCLQFDPSPSEDIIVSGSSDKSVIVWRFSTGEKIHEIVPAHDDSVLNLRFDSRYLVTCSKDKLIKVWNRRHLSPLDEAYPNVSHGVGVTYPSYIIDTSEIPSPVLEAEIAKNHIRALAPYSLLMALAGHTAAVNAIQLNNDEIVSASGDRVIRVWNVRNGVCKRVILGHDKGIACVQSDDMRIVSGSNDNTVRIFDHVSGAQVACLQGHTNLVRTVQAGFGDPPGSEEALRLEALAVDQDFWDAQRSGRAVDLGPAAMRRAGYRQNTTGSRDPRDINAVGALIPPGGGGSKWGKIVSGSYDESVIIWRKDSKGEWVVSQTLRQADAAARAAHIAPTNTPSRSGPLRGNAFAQLAALAAQARPAPPQPLPSAPVNNTASNHQGNSSIPAQPSNTGQNPPQNHETPVLPNYANFMNLVATNLHLRPPAQSPTSRIFKIQFDARKIVCASQDPRIVVWDFVGDDEELNEACQFFTGL</sequence>
<dbReference type="InterPro" id="IPR020472">
    <property type="entry name" value="WD40_PAC1"/>
</dbReference>
<name>A0ABR4GH91_9EURO</name>
<comment type="caution">
    <text evidence="12">The sequence shown here is derived from an EMBL/GenBank/DDBJ whole genome shotgun (WGS) entry which is preliminary data.</text>
</comment>
<keyword evidence="5 9" id="KW-0853">WD repeat</keyword>
<evidence type="ECO:0000313" key="13">
    <source>
        <dbReference type="Proteomes" id="UP001610563"/>
    </source>
</evidence>
<feature type="compositionally biased region" description="Polar residues" evidence="10">
    <location>
        <begin position="736"/>
        <end position="765"/>
    </location>
</feature>
<feature type="repeat" description="WD" evidence="9">
    <location>
        <begin position="356"/>
        <end position="399"/>
    </location>
</feature>
<evidence type="ECO:0000256" key="8">
    <source>
        <dbReference type="ARBA" id="ARBA00032113"/>
    </source>
</evidence>
<dbReference type="PANTHER" id="PTHR14604">
    <property type="entry name" value="WD40 REPEAT PF20"/>
    <property type="match status" value="1"/>
</dbReference>
<dbReference type="InterPro" id="IPR015943">
    <property type="entry name" value="WD40/YVTN_repeat-like_dom_sf"/>
</dbReference>
<comment type="similarity">
    <text evidence="2">Belongs to the WD repeat MET30/SCONB/SCON-2 family.</text>
</comment>
<evidence type="ECO:0000256" key="1">
    <source>
        <dbReference type="ARBA" id="ARBA00002730"/>
    </source>
</evidence>
<dbReference type="PROSITE" id="PS50082">
    <property type="entry name" value="WD_REPEATS_2"/>
    <property type="match status" value="4"/>
</dbReference>
<dbReference type="InterPro" id="IPR001810">
    <property type="entry name" value="F-box_dom"/>
</dbReference>
<dbReference type="CDD" id="cd00200">
    <property type="entry name" value="WD40"/>
    <property type="match status" value="1"/>
</dbReference>
<feature type="repeat" description="WD" evidence="9">
    <location>
        <begin position="489"/>
        <end position="528"/>
    </location>
</feature>
<dbReference type="Gene3D" id="1.20.1280.50">
    <property type="match status" value="1"/>
</dbReference>
<evidence type="ECO:0000256" key="5">
    <source>
        <dbReference type="ARBA" id="ARBA00022574"/>
    </source>
</evidence>
<feature type="domain" description="F-box" evidence="11">
    <location>
        <begin position="101"/>
        <end position="147"/>
    </location>
</feature>
<reference evidence="12 13" key="1">
    <citation type="submission" date="2024-07" db="EMBL/GenBank/DDBJ databases">
        <title>Section-level genome sequencing and comparative genomics of Aspergillus sections Usti and Cavernicolus.</title>
        <authorList>
            <consortium name="Lawrence Berkeley National Laboratory"/>
            <person name="Nybo J.L."/>
            <person name="Vesth T.C."/>
            <person name="Theobald S."/>
            <person name="Frisvad J.C."/>
            <person name="Larsen T.O."/>
            <person name="Kjaerboelling I."/>
            <person name="Rothschild-Mancinelli K."/>
            <person name="Lyhne E.K."/>
            <person name="Kogle M.E."/>
            <person name="Barry K."/>
            <person name="Clum A."/>
            <person name="Na H."/>
            <person name="Ledsgaard L."/>
            <person name="Lin J."/>
            <person name="Lipzen A."/>
            <person name="Kuo A."/>
            <person name="Riley R."/>
            <person name="Mondo S."/>
            <person name="Labutti K."/>
            <person name="Haridas S."/>
            <person name="Pangalinan J."/>
            <person name="Salamov A.A."/>
            <person name="Simmons B.A."/>
            <person name="Magnuson J.K."/>
            <person name="Chen J."/>
            <person name="Drula E."/>
            <person name="Henrissat B."/>
            <person name="Wiebenga A."/>
            <person name="Lubbers R.J."/>
            <person name="Gomes A.C."/>
            <person name="Makela M.R."/>
            <person name="Stajich J."/>
            <person name="Grigoriev I.V."/>
            <person name="Mortensen U.H."/>
            <person name="De Vries R.P."/>
            <person name="Baker S.E."/>
            <person name="Andersen M.R."/>
        </authorList>
    </citation>
    <scope>NUCLEOTIDE SEQUENCE [LARGE SCALE GENOMIC DNA]</scope>
    <source>
        <strain evidence="12 13">CBS 209.92</strain>
    </source>
</reference>
<dbReference type="Pfam" id="PF12937">
    <property type="entry name" value="F-box-like"/>
    <property type="match status" value="1"/>
</dbReference>
<feature type="repeat" description="WD" evidence="9">
    <location>
        <begin position="315"/>
        <end position="354"/>
    </location>
</feature>
<keyword evidence="13" id="KW-1185">Reference proteome</keyword>
<feature type="compositionally biased region" description="Basic and acidic residues" evidence="10">
    <location>
        <begin position="32"/>
        <end position="54"/>
    </location>
</feature>
<dbReference type="InterPro" id="IPR001680">
    <property type="entry name" value="WD40_rpt"/>
</dbReference>
<evidence type="ECO:0000256" key="6">
    <source>
        <dbReference type="ARBA" id="ARBA00022737"/>
    </source>
</evidence>
<feature type="compositionally biased region" description="Basic and acidic residues" evidence="10">
    <location>
        <begin position="179"/>
        <end position="189"/>
    </location>
</feature>